<keyword evidence="2" id="KW-1185">Reference proteome</keyword>
<protein>
    <recommendedName>
        <fullName evidence="3">Phage protein</fullName>
    </recommendedName>
</protein>
<organism evidence="1 2">
    <name type="scientific">Savagea faecisuis</name>
    <dbReference type="NCBI Taxonomy" id="1274803"/>
    <lineage>
        <taxon>Bacteria</taxon>
        <taxon>Bacillati</taxon>
        <taxon>Bacillota</taxon>
        <taxon>Bacilli</taxon>
        <taxon>Bacillales</taxon>
        <taxon>Caryophanaceae</taxon>
        <taxon>Savagea</taxon>
    </lineage>
</organism>
<name>A0ABW3H069_9BACL</name>
<gene>
    <name evidence="1" type="ORF">ACFQ0V_07965</name>
</gene>
<comment type="caution">
    <text evidence="1">The sequence shown here is derived from an EMBL/GenBank/DDBJ whole genome shotgun (WGS) entry which is preliminary data.</text>
</comment>
<dbReference type="EMBL" id="JBHTJF010000023">
    <property type="protein sequence ID" value="MFD0943713.1"/>
    <property type="molecule type" value="Genomic_DNA"/>
</dbReference>
<dbReference type="Proteomes" id="UP001596976">
    <property type="component" value="Unassembled WGS sequence"/>
</dbReference>
<accession>A0ABW3H069</accession>
<evidence type="ECO:0008006" key="3">
    <source>
        <dbReference type="Google" id="ProtNLM"/>
    </source>
</evidence>
<proteinExistence type="predicted"/>
<dbReference type="RefSeq" id="WP_381012023.1">
    <property type="nucleotide sequence ID" value="NZ_JBHTJF010000023.1"/>
</dbReference>
<sequence>MEKQLYKLSRKIGKAATMVNDVKTLASGDPKRIAKRLMNKQTYKASHGGANKLARKITKNLWK</sequence>
<evidence type="ECO:0000313" key="1">
    <source>
        <dbReference type="EMBL" id="MFD0943713.1"/>
    </source>
</evidence>
<evidence type="ECO:0000313" key="2">
    <source>
        <dbReference type="Proteomes" id="UP001596976"/>
    </source>
</evidence>
<reference evidence="2" key="1">
    <citation type="journal article" date="2019" name="Int. J. Syst. Evol. Microbiol.">
        <title>The Global Catalogue of Microorganisms (GCM) 10K type strain sequencing project: providing services to taxonomists for standard genome sequencing and annotation.</title>
        <authorList>
            <consortium name="The Broad Institute Genomics Platform"/>
            <consortium name="The Broad Institute Genome Sequencing Center for Infectious Disease"/>
            <person name="Wu L."/>
            <person name="Ma J."/>
        </authorList>
    </citation>
    <scope>NUCLEOTIDE SEQUENCE [LARGE SCALE GENOMIC DNA]</scope>
    <source>
        <strain evidence="2">CCUG 63563</strain>
    </source>
</reference>